<dbReference type="Proteomes" id="UP000190042">
    <property type="component" value="Unassembled WGS sequence"/>
</dbReference>
<reference evidence="2" key="1">
    <citation type="submission" date="2017-02" db="EMBL/GenBank/DDBJ databases">
        <authorList>
            <person name="Varghese N."/>
            <person name="Submissions S."/>
        </authorList>
    </citation>
    <scope>NUCLEOTIDE SEQUENCE [LARGE SCALE GENOMIC DNA]</scope>
    <source>
        <strain evidence="2">DSM 23966</strain>
    </source>
</reference>
<organism evidence="1 2">
    <name type="scientific">Sporosarcina newyorkensis</name>
    <dbReference type="NCBI Taxonomy" id="759851"/>
    <lineage>
        <taxon>Bacteria</taxon>
        <taxon>Bacillati</taxon>
        <taxon>Bacillota</taxon>
        <taxon>Bacilli</taxon>
        <taxon>Bacillales</taxon>
        <taxon>Caryophanaceae</taxon>
        <taxon>Sporosarcina</taxon>
    </lineage>
</organism>
<dbReference type="RefSeq" id="WP_078818052.1">
    <property type="nucleotide sequence ID" value="NZ_FUYJ01000005.1"/>
</dbReference>
<protein>
    <submittedName>
        <fullName evidence="1">Uncharacterized protein</fullName>
    </submittedName>
</protein>
<sequence length="311" mass="36053">MDVDNSQYIDQCIIKYESIINNAKEGTAQDNEVLTAITKSMSFGLLKTNYDIWLDECFLHQDWQKWNNLIFQQMRYQLLPGCSGGYDHCQNTLHILEAFACGDNKIMERILPSELGLTKNGYPFYVVMSNLLRAIWYRDEILLLKALYAAEKFVGTKKPQWERSVVAFLLSLHKENVEAMGNHLQNLCSGYMRADFSKAMKQLCVPAHGLYCLAQNLLPAEIFQQIKMPEHKNFSQGFAKWRNENPYPVLNLYFEYPAPLEILNQIYVAPVAKSIISQPYLHSDNPYHSLQLKKKWFLDEEAMLIAFVENV</sequence>
<accession>A0A1T4YJG3</accession>
<gene>
    <name evidence="1" type="ORF">SAMN04244570_2817</name>
</gene>
<evidence type="ECO:0000313" key="1">
    <source>
        <dbReference type="EMBL" id="SKB01820.1"/>
    </source>
</evidence>
<evidence type="ECO:0000313" key="2">
    <source>
        <dbReference type="Proteomes" id="UP000190042"/>
    </source>
</evidence>
<dbReference type="EMBL" id="FUYJ01000005">
    <property type="protein sequence ID" value="SKB01820.1"/>
    <property type="molecule type" value="Genomic_DNA"/>
</dbReference>
<keyword evidence="2" id="KW-1185">Reference proteome</keyword>
<dbReference type="AlphaFoldDB" id="A0A1T4YJG3"/>
<name>A0A1T4YJG3_9BACL</name>
<proteinExistence type="predicted"/>